<gene>
    <name evidence="1" type="ORF">TVAG_411180</name>
</gene>
<dbReference type="Proteomes" id="UP000001542">
    <property type="component" value="Unassembled WGS sequence"/>
</dbReference>
<sequence length="147" mass="16909">MKYGNRVDTSVLFFENVAKKRALFNNCDISSNTGRLVRFIGSGFTCTMMNCKLSDNTEKPTSYKFTVDGTRFSQIKLNIKVQCSEITPPRTHVSTPHSTPFKTIYATFQSTPVLTPQSTPQRTPMHSIKIDRFYIDRQFNNKLVKRR</sequence>
<dbReference type="VEuPathDB" id="TrichDB:TVAG_411180"/>
<reference evidence="1" key="1">
    <citation type="submission" date="2006-10" db="EMBL/GenBank/DDBJ databases">
        <authorList>
            <person name="Amadeo P."/>
            <person name="Zhao Q."/>
            <person name="Wortman J."/>
            <person name="Fraser-Liggett C."/>
            <person name="Carlton J."/>
        </authorList>
    </citation>
    <scope>NUCLEOTIDE SEQUENCE</scope>
    <source>
        <strain evidence="1">G3</strain>
    </source>
</reference>
<dbReference type="InParanoid" id="A2DXM3"/>
<evidence type="ECO:0000313" key="1">
    <source>
        <dbReference type="EMBL" id="EAY14852.1"/>
    </source>
</evidence>
<evidence type="ECO:0000313" key="2">
    <source>
        <dbReference type="Proteomes" id="UP000001542"/>
    </source>
</evidence>
<reference evidence="1" key="2">
    <citation type="journal article" date="2007" name="Science">
        <title>Draft genome sequence of the sexually transmitted pathogen Trichomonas vaginalis.</title>
        <authorList>
            <person name="Carlton J.M."/>
            <person name="Hirt R.P."/>
            <person name="Silva J.C."/>
            <person name="Delcher A.L."/>
            <person name="Schatz M."/>
            <person name="Zhao Q."/>
            <person name="Wortman J.R."/>
            <person name="Bidwell S.L."/>
            <person name="Alsmark U.C.M."/>
            <person name="Besteiro S."/>
            <person name="Sicheritz-Ponten T."/>
            <person name="Noel C.J."/>
            <person name="Dacks J.B."/>
            <person name="Foster P.G."/>
            <person name="Simillion C."/>
            <person name="Van de Peer Y."/>
            <person name="Miranda-Saavedra D."/>
            <person name="Barton G.J."/>
            <person name="Westrop G.D."/>
            <person name="Mueller S."/>
            <person name="Dessi D."/>
            <person name="Fiori P.L."/>
            <person name="Ren Q."/>
            <person name="Paulsen I."/>
            <person name="Zhang H."/>
            <person name="Bastida-Corcuera F.D."/>
            <person name="Simoes-Barbosa A."/>
            <person name="Brown M.T."/>
            <person name="Hayes R.D."/>
            <person name="Mukherjee M."/>
            <person name="Okumura C.Y."/>
            <person name="Schneider R."/>
            <person name="Smith A.J."/>
            <person name="Vanacova S."/>
            <person name="Villalvazo M."/>
            <person name="Haas B.J."/>
            <person name="Pertea M."/>
            <person name="Feldblyum T.V."/>
            <person name="Utterback T.R."/>
            <person name="Shu C.L."/>
            <person name="Osoegawa K."/>
            <person name="de Jong P.J."/>
            <person name="Hrdy I."/>
            <person name="Horvathova L."/>
            <person name="Zubacova Z."/>
            <person name="Dolezal P."/>
            <person name="Malik S.B."/>
            <person name="Logsdon J.M. Jr."/>
            <person name="Henze K."/>
            <person name="Gupta A."/>
            <person name="Wang C.C."/>
            <person name="Dunne R.L."/>
            <person name="Upcroft J.A."/>
            <person name="Upcroft P."/>
            <person name="White O."/>
            <person name="Salzberg S.L."/>
            <person name="Tang P."/>
            <person name="Chiu C.-H."/>
            <person name="Lee Y.-S."/>
            <person name="Embley T.M."/>
            <person name="Coombs G.H."/>
            <person name="Mottram J.C."/>
            <person name="Tachezy J."/>
            <person name="Fraser-Liggett C.M."/>
            <person name="Johnson P.J."/>
        </authorList>
    </citation>
    <scope>NUCLEOTIDE SEQUENCE [LARGE SCALE GENOMIC DNA]</scope>
    <source>
        <strain evidence="1">G3</strain>
    </source>
</reference>
<organism evidence="1 2">
    <name type="scientific">Trichomonas vaginalis (strain ATCC PRA-98 / G3)</name>
    <dbReference type="NCBI Taxonomy" id="412133"/>
    <lineage>
        <taxon>Eukaryota</taxon>
        <taxon>Metamonada</taxon>
        <taxon>Parabasalia</taxon>
        <taxon>Trichomonadida</taxon>
        <taxon>Trichomonadidae</taxon>
        <taxon>Trichomonas</taxon>
    </lineage>
</organism>
<protein>
    <submittedName>
        <fullName evidence="1">Uncharacterized protein</fullName>
    </submittedName>
</protein>
<name>A2DXM3_TRIV3</name>
<dbReference type="RefSeq" id="XP_001327075.1">
    <property type="nucleotide sequence ID" value="XM_001327040.1"/>
</dbReference>
<accession>A2DXM3</accession>
<dbReference type="KEGG" id="tva:4772851"/>
<dbReference type="AlphaFoldDB" id="A2DXM3"/>
<keyword evidence="2" id="KW-1185">Reference proteome</keyword>
<proteinExistence type="predicted"/>
<dbReference type="EMBL" id="DS113264">
    <property type="protein sequence ID" value="EAY14852.1"/>
    <property type="molecule type" value="Genomic_DNA"/>
</dbReference>
<dbReference type="VEuPathDB" id="TrichDB:TVAGG3_0047770"/>